<proteinExistence type="predicted"/>
<gene>
    <name evidence="3" type="ORF">EHSB41UT_04407</name>
</gene>
<evidence type="ECO:0000313" key="4">
    <source>
        <dbReference type="Proteomes" id="UP000196573"/>
    </source>
</evidence>
<dbReference type="Gene3D" id="2.130.10.10">
    <property type="entry name" value="YVTN repeat-like/Quinoprotein amine dehydrogenase"/>
    <property type="match status" value="1"/>
</dbReference>
<protein>
    <recommendedName>
        <fullName evidence="5">Ycf48-like protein</fullName>
    </recommendedName>
</protein>
<evidence type="ECO:0000256" key="2">
    <source>
        <dbReference type="SAM" id="SignalP"/>
    </source>
</evidence>
<sequence>MHKATKKILALAFILILTGCASKSSSLKKFSKEKDGIVVLSISVNSDIDLTPDFLRVATPKDVKRSLNSIIYRTNEETSHHSGLFVGSLPEGKYYITQIKGLSGSFRIHPKNDSLHFEIRAGEVSDLGRVLISKLEDETYRISRSTTVNNNKNLMASNLGEYKKTITSLPVSNKETTQLDLESEKTALNGIKHITNITEGKNGELFATSRMGEILTLTKNNKWERVSISPNLASITSLSEYNDNQFIISDDLGFIYLVKKQDGTHKEVDRGNLPGGKIYFLSHSPNKDKWFIGLRHDGEGILYTADRLNNADWEEVRKDRFDNDGFSGISYKIWAWNYNGGFAYLPKDSDSVFCYRYDNNEWKKNALPKSSYINDISHFDQSSSFGILEGVMNHTLYVTKNCGKTWTLVPSESLPNRTPPLLTPDGEIYLSGGIPDNGVYTSTDFGGTWSKASKQPAITKKVWGTKNNGLFGKNDQGRVRVSTDNGKNWKLTR</sequence>
<reference evidence="3 4" key="1">
    <citation type="submission" date="2017-03" db="EMBL/GenBank/DDBJ databases">
        <authorList>
            <person name="Afonso C.L."/>
            <person name="Miller P.J."/>
            <person name="Scott M.A."/>
            <person name="Spackman E."/>
            <person name="Goraichik I."/>
            <person name="Dimitrov K.M."/>
            <person name="Suarez D.L."/>
            <person name="Swayne D.E."/>
        </authorList>
    </citation>
    <scope>NUCLEOTIDE SEQUENCE [LARGE SCALE GENOMIC DNA]</scope>
    <source>
        <strain evidence="3">SB41UT1</strain>
    </source>
</reference>
<dbReference type="RefSeq" id="WP_087113020.1">
    <property type="nucleotide sequence ID" value="NZ_CBCSCN010000024.1"/>
</dbReference>
<feature type="chain" id="PRO_5012191622" description="Ycf48-like protein" evidence="2">
    <location>
        <begin position="24"/>
        <end position="493"/>
    </location>
</feature>
<feature type="region of interest" description="Disordered" evidence="1">
    <location>
        <begin position="473"/>
        <end position="493"/>
    </location>
</feature>
<dbReference type="AlphaFoldDB" id="A0A1X7AR85"/>
<dbReference type="SUPFAM" id="SSF110296">
    <property type="entry name" value="Oligoxyloglucan reducing end-specific cellobiohydrolase"/>
    <property type="match status" value="1"/>
</dbReference>
<dbReference type="PROSITE" id="PS51257">
    <property type="entry name" value="PROKAR_LIPOPROTEIN"/>
    <property type="match status" value="1"/>
</dbReference>
<dbReference type="EMBL" id="FWPT01000013">
    <property type="protein sequence ID" value="SMA50590.1"/>
    <property type="molecule type" value="Genomic_DNA"/>
</dbReference>
<evidence type="ECO:0000313" key="3">
    <source>
        <dbReference type="EMBL" id="SMA50590.1"/>
    </source>
</evidence>
<organism evidence="3 4">
    <name type="scientific">Parendozoicomonas haliclonae</name>
    <dbReference type="NCBI Taxonomy" id="1960125"/>
    <lineage>
        <taxon>Bacteria</taxon>
        <taxon>Pseudomonadati</taxon>
        <taxon>Pseudomonadota</taxon>
        <taxon>Gammaproteobacteria</taxon>
        <taxon>Oceanospirillales</taxon>
        <taxon>Endozoicomonadaceae</taxon>
        <taxon>Parendozoicomonas</taxon>
    </lineage>
</organism>
<accession>A0A1X7AR85</accession>
<evidence type="ECO:0000256" key="1">
    <source>
        <dbReference type="SAM" id="MobiDB-lite"/>
    </source>
</evidence>
<keyword evidence="4" id="KW-1185">Reference proteome</keyword>
<dbReference type="Proteomes" id="UP000196573">
    <property type="component" value="Unassembled WGS sequence"/>
</dbReference>
<name>A0A1X7AR85_9GAMM</name>
<dbReference type="OrthoDB" id="5699107at2"/>
<feature type="signal peptide" evidence="2">
    <location>
        <begin position="1"/>
        <end position="23"/>
    </location>
</feature>
<evidence type="ECO:0008006" key="5">
    <source>
        <dbReference type="Google" id="ProtNLM"/>
    </source>
</evidence>
<dbReference type="InterPro" id="IPR015943">
    <property type="entry name" value="WD40/YVTN_repeat-like_dom_sf"/>
</dbReference>
<dbReference type="CDD" id="cd15482">
    <property type="entry name" value="Sialidase_non-viral"/>
    <property type="match status" value="1"/>
</dbReference>
<keyword evidence="2" id="KW-0732">Signal</keyword>